<organism evidence="10 11">
    <name type="scientific">Chitinophaga hostae</name>
    <dbReference type="NCBI Taxonomy" id="2831022"/>
    <lineage>
        <taxon>Bacteria</taxon>
        <taxon>Pseudomonadati</taxon>
        <taxon>Bacteroidota</taxon>
        <taxon>Chitinophagia</taxon>
        <taxon>Chitinophagales</taxon>
        <taxon>Chitinophagaceae</taxon>
        <taxon>Chitinophaga</taxon>
    </lineage>
</organism>
<evidence type="ECO:0000256" key="7">
    <source>
        <dbReference type="PROSITE-ProRule" id="PRU01360"/>
    </source>
</evidence>
<keyword evidence="10" id="KW-0675">Receptor</keyword>
<accession>A0ABS5IYZ5</accession>
<feature type="signal peptide" evidence="8">
    <location>
        <begin position="1"/>
        <end position="20"/>
    </location>
</feature>
<dbReference type="Proteomes" id="UP000676386">
    <property type="component" value="Unassembled WGS sequence"/>
</dbReference>
<evidence type="ECO:0000313" key="11">
    <source>
        <dbReference type="Proteomes" id="UP000676386"/>
    </source>
</evidence>
<feature type="domain" description="TonB-dependent receptor plug" evidence="9">
    <location>
        <begin position="114"/>
        <end position="237"/>
    </location>
</feature>
<evidence type="ECO:0000313" key="10">
    <source>
        <dbReference type="EMBL" id="MBS0027542.1"/>
    </source>
</evidence>
<keyword evidence="4 7" id="KW-0812">Transmembrane</keyword>
<evidence type="ECO:0000256" key="4">
    <source>
        <dbReference type="ARBA" id="ARBA00022692"/>
    </source>
</evidence>
<dbReference type="InterPro" id="IPR036942">
    <property type="entry name" value="Beta-barrel_TonB_sf"/>
</dbReference>
<feature type="chain" id="PRO_5045678378" evidence="8">
    <location>
        <begin position="21"/>
        <end position="1049"/>
    </location>
</feature>
<reference evidence="10 11" key="1">
    <citation type="submission" date="2021-04" db="EMBL/GenBank/DDBJ databases">
        <title>Chitinophaga sp. nov., isolated from the rhizosphere soil.</title>
        <authorList>
            <person name="He S."/>
        </authorList>
    </citation>
    <scope>NUCLEOTIDE SEQUENCE [LARGE SCALE GENOMIC DNA]</scope>
    <source>
        <strain evidence="10 11">2R12</strain>
    </source>
</reference>
<dbReference type="InterPro" id="IPR023996">
    <property type="entry name" value="TonB-dep_OMP_SusC/RagA"/>
</dbReference>
<evidence type="ECO:0000256" key="6">
    <source>
        <dbReference type="ARBA" id="ARBA00023237"/>
    </source>
</evidence>
<keyword evidence="6 7" id="KW-0998">Cell outer membrane</keyword>
<proteinExistence type="inferred from homology"/>
<evidence type="ECO:0000256" key="2">
    <source>
        <dbReference type="ARBA" id="ARBA00022448"/>
    </source>
</evidence>
<dbReference type="InterPro" id="IPR012910">
    <property type="entry name" value="Plug_dom"/>
</dbReference>
<dbReference type="EMBL" id="JAGTXB010000003">
    <property type="protein sequence ID" value="MBS0027542.1"/>
    <property type="molecule type" value="Genomic_DNA"/>
</dbReference>
<keyword evidence="8" id="KW-0732">Signal</keyword>
<dbReference type="NCBIfam" id="TIGR04057">
    <property type="entry name" value="SusC_RagA_signa"/>
    <property type="match status" value="1"/>
</dbReference>
<gene>
    <name evidence="10" type="ORF">KE626_09510</name>
</gene>
<comment type="caution">
    <text evidence="10">The sequence shown here is derived from an EMBL/GenBank/DDBJ whole genome shotgun (WGS) entry which is preliminary data.</text>
</comment>
<keyword evidence="5 7" id="KW-0472">Membrane</keyword>
<dbReference type="NCBIfam" id="TIGR04056">
    <property type="entry name" value="OMP_RagA_SusC"/>
    <property type="match status" value="1"/>
</dbReference>
<protein>
    <submittedName>
        <fullName evidence="10">TonB-dependent receptor</fullName>
    </submittedName>
</protein>
<dbReference type="PROSITE" id="PS52016">
    <property type="entry name" value="TONB_DEPENDENT_REC_3"/>
    <property type="match status" value="1"/>
</dbReference>
<dbReference type="Gene3D" id="2.170.130.10">
    <property type="entry name" value="TonB-dependent receptor, plug domain"/>
    <property type="match status" value="1"/>
</dbReference>
<dbReference type="Pfam" id="PF07715">
    <property type="entry name" value="Plug"/>
    <property type="match status" value="1"/>
</dbReference>
<sequence length="1049" mass="114839">MKKGLLLWLLLAIGMVHAFAQTRTIKGKVTDTQDGTAIPGVSVSIKGSKVGAVSGADGTFSIQADNATSLVFSFVGYETREEKIGTRQFINVAMVTSNKVLNEVLVTGYGELKRKDVTSSVTAVSGAVINNRPATSFDQALTGRAAGVNISTNSGVLGDGVNIRIRGVNSISNSNQPLIILDGIPMNTNVNLNVFNSGNGTRYNPLADINPNDIESVDVLKDAAATALYGSRASAGVIVITTKRGKTGAISVNYNGYVGWSKAARLPKLLNGDDFNIIQNEKSANSTPAGQTPVIIAKDIDVNGDGKPDRTDWLKETFQTGIIQSHQLSLSGGTDKAKFYASGEYADQKGVVLTNRLRRGGMRMNLDVTPKKWLKSGLSLYASKTMNNGVLSDRYLAGATSSSYSAMPNVPAYDKNGELYIKPNNGDLGDGNNTITTSNRFNRFFNPLSSVLLGRNDNTSTRVLSSAYVEVEPIPGLKVTSRFSVDFIQNYEDQYSGPKQAGNGIGLNGLVQENLLRKNQWNWSNYATYTKSFNNVHFINAMMGIESQFAQEKKLYTGQGNLADSYFKEIYDGLYAGVENSYTGGNNIANAFDSYFGKIGYNYGSKYYFDATLRADAYSDFGPNNRRGYFPGASVGWRISEENFFKDHISVINDMKIRASYGVVGNSNIKAYAYRTLYGGGSYADINGFSQFQIGDPNLKWETSKKLDIGIDVALLKNRITVTADYFNSNINNLILDAPVLATAGIPWDPTGIPGSILTTNIGAMWNRGVELTVNTRNIETKDFSWTSSLNVTFIKNRVTATADGSDLIKDNNRASIGRTLGVFRLIEWGGVNPETGFPMYYNKNHELVMYNPTPGVVDKWTTPDGKNKKAPITSSDAQYQDKSGYPTFFGGLNNTFTYKGIDLSIFLQYSGGNYVYNATRAALMTSFFANNLEEIKNRWTPENKNTDVPKLFLADATITQASTRWLEKGDFLRAREISVGYTFPRIKQYLGLNSLRVYGLVQNAFMITKYKGADPEINTNRESNINYGVDNRGVPIPRVFMLGLNVGF</sequence>
<dbReference type="SUPFAM" id="SSF56935">
    <property type="entry name" value="Porins"/>
    <property type="match status" value="1"/>
</dbReference>
<dbReference type="Gene3D" id="2.60.40.1120">
    <property type="entry name" value="Carboxypeptidase-like, regulatory domain"/>
    <property type="match status" value="1"/>
</dbReference>
<evidence type="ECO:0000256" key="5">
    <source>
        <dbReference type="ARBA" id="ARBA00023136"/>
    </source>
</evidence>
<dbReference type="InterPro" id="IPR039426">
    <property type="entry name" value="TonB-dep_rcpt-like"/>
</dbReference>
<dbReference type="Gene3D" id="2.40.170.20">
    <property type="entry name" value="TonB-dependent receptor, beta-barrel domain"/>
    <property type="match status" value="1"/>
</dbReference>
<name>A0ABS5IYZ5_9BACT</name>
<keyword evidence="3 7" id="KW-1134">Transmembrane beta strand</keyword>
<evidence type="ECO:0000256" key="1">
    <source>
        <dbReference type="ARBA" id="ARBA00004571"/>
    </source>
</evidence>
<keyword evidence="11" id="KW-1185">Reference proteome</keyword>
<evidence type="ECO:0000256" key="3">
    <source>
        <dbReference type="ARBA" id="ARBA00022452"/>
    </source>
</evidence>
<comment type="subcellular location">
    <subcellularLocation>
        <location evidence="1 7">Cell outer membrane</location>
        <topology evidence="1 7">Multi-pass membrane protein</topology>
    </subcellularLocation>
</comment>
<dbReference type="InterPro" id="IPR037066">
    <property type="entry name" value="Plug_dom_sf"/>
</dbReference>
<dbReference type="Pfam" id="PF13715">
    <property type="entry name" value="CarbopepD_reg_2"/>
    <property type="match status" value="1"/>
</dbReference>
<evidence type="ECO:0000259" key="9">
    <source>
        <dbReference type="Pfam" id="PF07715"/>
    </source>
</evidence>
<dbReference type="InterPro" id="IPR023997">
    <property type="entry name" value="TonB-dep_OMP_SusC/RagA_CS"/>
</dbReference>
<keyword evidence="2 7" id="KW-0813">Transport</keyword>
<dbReference type="SUPFAM" id="SSF49464">
    <property type="entry name" value="Carboxypeptidase regulatory domain-like"/>
    <property type="match status" value="1"/>
</dbReference>
<dbReference type="RefSeq" id="WP_211972632.1">
    <property type="nucleotide sequence ID" value="NZ_CBFHAM010000033.1"/>
</dbReference>
<comment type="similarity">
    <text evidence="7">Belongs to the TonB-dependent receptor family.</text>
</comment>
<dbReference type="InterPro" id="IPR008969">
    <property type="entry name" value="CarboxyPept-like_regulatory"/>
</dbReference>
<evidence type="ECO:0000256" key="8">
    <source>
        <dbReference type="SAM" id="SignalP"/>
    </source>
</evidence>